<dbReference type="VEuPathDB" id="ToxoDB:EAH_00064860"/>
<dbReference type="OMA" id="RMENEEY"/>
<dbReference type="InterPro" id="IPR011992">
    <property type="entry name" value="EF-hand-dom_pair"/>
</dbReference>
<evidence type="ECO:0000256" key="1">
    <source>
        <dbReference type="ARBA" id="ARBA00001946"/>
    </source>
</evidence>
<evidence type="ECO:0000256" key="6">
    <source>
        <dbReference type="ARBA" id="ARBA00022777"/>
    </source>
</evidence>
<protein>
    <submittedName>
        <fullName evidence="12">CAM kinase, CDPK family, putative</fullName>
    </submittedName>
</protein>
<dbReference type="SMART" id="SM00054">
    <property type="entry name" value="EFh"/>
    <property type="match status" value="3"/>
</dbReference>
<feature type="domain" description="EF-hand" evidence="11">
    <location>
        <begin position="177"/>
        <end position="212"/>
    </location>
</feature>
<keyword evidence="13" id="KW-1185">Reference proteome</keyword>
<dbReference type="SUPFAM" id="SSF47473">
    <property type="entry name" value="EF-hand"/>
    <property type="match status" value="1"/>
</dbReference>
<accession>U6GPH5</accession>
<reference evidence="12" key="1">
    <citation type="submission" date="2013-10" db="EMBL/GenBank/DDBJ databases">
        <title>Genomic analysis of the causative agents of coccidiosis in chickens.</title>
        <authorList>
            <person name="Reid A.J."/>
            <person name="Blake D."/>
            <person name="Billington K."/>
            <person name="Browne H."/>
            <person name="Dunn M."/>
            <person name="Hung S."/>
            <person name="Kawahara F."/>
            <person name="Miranda-Saavedra D."/>
            <person name="Mourier T."/>
            <person name="Nagra H."/>
            <person name="Otto T.D."/>
            <person name="Rawlings N."/>
            <person name="Sanchez A."/>
            <person name="Sanders M."/>
            <person name="Subramaniam C."/>
            <person name="Tay Y."/>
            <person name="Dear P."/>
            <person name="Doerig C."/>
            <person name="Gruber A."/>
            <person name="Parkinson J."/>
            <person name="Shirley M."/>
            <person name="Wan K.L."/>
            <person name="Berriman M."/>
            <person name="Tomley F."/>
            <person name="Pain A."/>
        </authorList>
    </citation>
    <scope>NUCLEOTIDE SEQUENCE [LARGE SCALE GENOMIC DNA]</scope>
    <source>
        <strain evidence="12">Houghton</strain>
    </source>
</reference>
<name>U6GPH5_EIMAC</name>
<evidence type="ECO:0000256" key="8">
    <source>
        <dbReference type="ARBA" id="ARBA00022840"/>
    </source>
</evidence>
<feature type="domain" description="EF-hand" evidence="11">
    <location>
        <begin position="213"/>
        <end position="248"/>
    </location>
</feature>
<organism evidence="12 13">
    <name type="scientific">Eimeria acervulina</name>
    <name type="common">Coccidian parasite</name>
    <dbReference type="NCBI Taxonomy" id="5801"/>
    <lineage>
        <taxon>Eukaryota</taxon>
        <taxon>Sar</taxon>
        <taxon>Alveolata</taxon>
        <taxon>Apicomplexa</taxon>
        <taxon>Conoidasida</taxon>
        <taxon>Coccidia</taxon>
        <taxon>Eucoccidiorida</taxon>
        <taxon>Eimeriorina</taxon>
        <taxon>Eimeriidae</taxon>
        <taxon>Eimeria</taxon>
    </lineage>
</organism>
<evidence type="ECO:0000256" key="2">
    <source>
        <dbReference type="ARBA" id="ARBA00022527"/>
    </source>
</evidence>
<dbReference type="FunFam" id="1.10.238.10:FF:000003">
    <property type="entry name" value="Calmodulin A"/>
    <property type="match status" value="1"/>
</dbReference>
<dbReference type="GO" id="GO:0005509">
    <property type="term" value="F:calcium ion binding"/>
    <property type="evidence" value="ECO:0007669"/>
    <property type="project" value="InterPro"/>
</dbReference>
<dbReference type="InterPro" id="IPR050205">
    <property type="entry name" value="CDPK_Ser/Thr_kinases"/>
</dbReference>
<dbReference type="GO" id="GO:0004674">
    <property type="term" value="F:protein serine/threonine kinase activity"/>
    <property type="evidence" value="ECO:0007669"/>
    <property type="project" value="UniProtKB-KW"/>
</dbReference>
<dbReference type="PANTHER" id="PTHR24349">
    <property type="entry name" value="SERINE/THREONINE-PROTEIN KINASE"/>
    <property type="match status" value="1"/>
</dbReference>
<dbReference type="AlphaFoldDB" id="U6GPH5"/>
<dbReference type="InterPro" id="IPR011009">
    <property type="entry name" value="Kinase-like_dom_sf"/>
</dbReference>
<dbReference type="EMBL" id="HG672058">
    <property type="protein sequence ID" value="CDI82111.1"/>
    <property type="molecule type" value="Genomic_DNA"/>
</dbReference>
<dbReference type="PROSITE" id="PS50222">
    <property type="entry name" value="EF_HAND_2"/>
    <property type="match status" value="3"/>
</dbReference>
<evidence type="ECO:0000313" key="13">
    <source>
        <dbReference type="Proteomes" id="UP000018050"/>
    </source>
</evidence>
<feature type="domain" description="EF-hand" evidence="11">
    <location>
        <begin position="251"/>
        <end position="270"/>
    </location>
</feature>
<sequence>MQGTVYYVAPEVLDGRYNQLCDVWSIGVIVYMLLSGTPPFAGKTDLEIILKIKRCCYSFEGDSWKGVSPLAKSFISSLLKRSPEDRLTAAEALKHQWLATDEEQQQNKQINIQVFKSMRRFAACTAIQRAALGLIALSMPTKDLDELQKLFCALDEEKTGVIRVEGLVNVLQKALNISEAEARRIFHRIDLTGDQEINYSEFLAATFQTQVALSQSLIREAFERLDVDNSGAISVDNLRQVLGHSYSGFLVEDILRQCDIKKNGVIDFEE</sequence>
<comment type="cofactor">
    <cofactor evidence="1">
        <name>Mg(2+)</name>
        <dbReference type="ChEBI" id="CHEBI:18420"/>
    </cofactor>
</comment>
<comment type="similarity">
    <text evidence="9">Belongs to the protein kinase superfamily. Ser/Thr protein kinase family. CDPK subfamily.</text>
</comment>
<dbReference type="InterPro" id="IPR000719">
    <property type="entry name" value="Prot_kinase_dom"/>
</dbReference>
<dbReference type="CDD" id="cd00051">
    <property type="entry name" value="EFh"/>
    <property type="match status" value="1"/>
</dbReference>
<dbReference type="Pfam" id="PF00069">
    <property type="entry name" value="Pkinase"/>
    <property type="match status" value="1"/>
</dbReference>
<keyword evidence="3" id="KW-0808">Transferase</keyword>
<feature type="domain" description="Protein kinase" evidence="10">
    <location>
        <begin position="1"/>
        <end position="98"/>
    </location>
</feature>
<evidence type="ECO:0000259" key="11">
    <source>
        <dbReference type="PROSITE" id="PS50222"/>
    </source>
</evidence>
<evidence type="ECO:0000259" key="10">
    <source>
        <dbReference type="PROSITE" id="PS50011"/>
    </source>
</evidence>
<evidence type="ECO:0000256" key="9">
    <source>
        <dbReference type="ARBA" id="ARBA00024334"/>
    </source>
</evidence>
<evidence type="ECO:0000256" key="5">
    <source>
        <dbReference type="ARBA" id="ARBA00022741"/>
    </source>
</evidence>
<dbReference type="OrthoDB" id="346386at2759"/>
<dbReference type="Gene3D" id="1.10.510.10">
    <property type="entry name" value="Transferase(Phosphotransferase) domain 1"/>
    <property type="match status" value="1"/>
</dbReference>
<proteinExistence type="inferred from homology"/>
<feature type="non-terminal residue" evidence="12">
    <location>
        <position position="270"/>
    </location>
</feature>
<dbReference type="InterPro" id="IPR002048">
    <property type="entry name" value="EF_hand_dom"/>
</dbReference>
<keyword evidence="6 12" id="KW-0418">Kinase</keyword>
<keyword evidence="4" id="KW-0677">Repeat</keyword>
<dbReference type="RefSeq" id="XP_013248373.1">
    <property type="nucleotide sequence ID" value="XM_013392919.1"/>
</dbReference>
<evidence type="ECO:0000313" key="12">
    <source>
        <dbReference type="EMBL" id="CDI82111.1"/>
    </source>
</evidence>
<dbReference type="GO" id="GO:0005524">
    <property type="term" value="F:ATP binding"/>
    <property type="evidence" value="ECO:0007669"/>
    <property type="project" value="UniProtKB-KW"/>
</dbReference>
<dbReference type="SMART" id="SM00220">
    <property type="entry name" value="S_TKc"/>
    <property type="match status" value="1"/>
</dbReference>
<dbReference type="Pfam" id="PF13499">
    <property type="entry name" value="EF-hand_7"/>
    <property type="match status" value="2"/>
</dbReference>
<keyword evidence="2" id="KW-0723">Serine/threonine-protein kinase</keyword>
<keyword evidence="7" id="KW-0106">Calcium</keyword>
<gene>
    <name evidence="12" type="ORF">EAH_00064860</name>
</gene>
<reference evidence="12" key="2">
    <citation type="submission" date="2013-10" db="EMBL/GenBank/DDBJ databases">
        <authorList>
            <person name="Aslett M."/>
        </authorList>
    </citation>
    <scope>NUCLEOTIDE SEQUENCE [LARGE SCALE GENOMIC DNA]</scope>
    <source>
        <strain evidence="12">Houghton</strain>
    </source>
</reference>
<evidence type="ECO:0000256" key="3">
    <source>
        <dbReference type="ARBA" id="ARBA00022679"/>
    </source>
</evidence>
<keyword evidence="8" id="KW-0067">ATP-binding</keyword>
<dbReference type="Proteomes" id="UP000018050">
    <property type="component" value="Unassembled WGS sequence"/>
</dbReference>
<dbReference type="GeneID" id="25274556"/>
<evidence type="ECO:0000256" key="7">
    <source>
        <dbReference type="ARBA" id="ARBA00022837"/>
    </source>
</evidence>
<dbReference type="SUPFAM" id="SSF56112">
    <property type="entry name" value="Protein kinase-like (PK-like)"/>
    <property type="match status" value="1"/>
</dbReference>
<keyword evidence="5" id="KW-0547">Nucleotide-binding</keyword>
<dbReference type="Gene3D" id="1.10.238.10">
    <property type="entry name" value="EF-hand"/>
    <property type="match status" value="2"/>
</dbReference>
<evidence type="ECO:0000256" key="4">
    <source>
        <dbReference type="ARBA" id="ARBA00022737"/>
    </source>
</evidence>
<dbReference type="PROSITE" id="PS50011">
    <property type="entry name" value="PROTEIN_KINASE_DOM"/>
    <property type="match status" value="1"/>
</dbReference>